<dbReference type="InterPro" id="IPR003441">
    <property type="entry name" value="NAC-dom"/>
</dbReference>
<gene>
    <name evidence="7" type="primary">LOC108999332</name>
</gene>
<dbReference type="GeneID" id="108999332"/>
<keyword evidence="3" id="KW-0804">Transcription</keyword>
<evidence type="ECO:0000256" key="2">
    <source>
        <dbReference type="ARBA" id="ARBA00023125"/>
    </source>
</evidence>
<proteinExistence type="predicted"/>
<evidence type="ECO:0000313" key="6">
    <source>
        <dbReference type="Proteomes" id="UP000235220"/>
    </source>
</evidence>
<keyword evidence="6" id="KW-1185">Reference proteome</keyword>
<dbReference type="Proteomes" id="UP000235220">
    <property type="component" value="Chromosome 3"/>
</dbReference>
<keyword evidence="2" id="KW-0238">DNA-binding</keyword>
<dbReference type="InParanoid" id="A0A6P9E8W6"/>
<organism evidence="6 7">
    <name type="scientific">Juglans regia</name>
    <name type="common">English walnut</name>
    <dbReference type="NCBI Taxonomy" id="51240"/>
    <lineage>
        <taxon>Eukaryota</taxon>
        <taxon>Viridiplantae</taxon>
        <taxon>Streptophyta</taxon>
        <taxon>Embryophyta</taxon>
        <taxon>Tracheophyta</taxon>
        <taxon>Spermatophyta</taxon>
        <taxon>Magnoliopsida</taxon>
        <taxon>eudicotyledons</taxon>
        <taxon>Gunneridae</taxon>
        <taxon>Pentapetalae</taxon>
        <taxon>rosids</taxon>
        <taxon>fabids</taxon>
        <taxon>Fagales</taxon>
        <taxon>Juglandaceae</taxon>
        <taxon>Juglans</taxon>
    </lineage>
</organism>
<sequence length="449" mass="50293">MPSSPAYPPQPLCPAAFRRSKLLSVNCAYKISRAMEAENGKERKPILMAALTTQSFANNSREQPQVALDCNTPESNESSLITTNNLGAAHDQGFAADLNDESNNFNSSNKLIKEQGFFSMPPGYRFLPTDEELIIFYLEKKVWNQPLPINKIVEVNLYAYNPDFLAAKYKDYQEGQLYIFTPRDRKYRNGRRPNRAAGDGYWKATGADRKIKSNGTIVGYRKALVFYIGKAPKGKKTNWIMHEFRVKDSPCSERGSNGMKLDDWVLCRIYKKPVKSIKIQIEDNVPAMVGSTSLLDDYDGRDDEMNFGNLEAAAIADVEVPIIGAWDNNMQITTASTFQNGFQQPDQSAAQCSNAHALDTGATFNGYFNYASPHDLPATMVPPIGWSNWVYDSIDQTVFGSNYPNEPSEFQEDMSMSLPSQLDPSSYSFFQESYVHLPGSVPNNNPDDI</sequence>
<dbReference type="PANTHER" id="PTHR31719:SF179">
    <property type="entry name" value="OS08G0148400 PROTEIN"/>
    <property type="match status" value="1"/>
</dbReference>
<reference evidence="7" key="1">
    <citation type="submission" date="2025-08" db="UniProtKB">
        <authorList>
            <consortium name="RefSeq"/>
        </authorList>
    </citation>
    <scope>IDENTIFICATION</scope>
    <source>
        <tissue evidence="7">Leaves</tissue>
    </source>
</reference>
<dbReference type="Gene3D" id="2.170.150.80">
    <property type="entry name" value="NAC domain"/>
    <property type="match status" value="1"/>
</dbReference>
<dbReference type="AlphaFoldDB" id="A0A6P9E8W6"/>
<name>A0A6P9E8W6_JUGRE</name>
<dbReference type="PROSITE" id="PS51005">
    <property type="entry name" value="NAC"/>
    <property type="match status" value="1"/>
</dbReference>
<dbReference type="GO" id="GO:0003677">
    <property type="term" value="F:DNA binding"/>
    <property type="evidence" value="ECO:0007669"/>
    <property type="project" value="UniProtKB-KW"/>
</dbReference>
<dbReference type="RefSeq" id="XP_035543904.1">
    <property type="nucleotide sequence ID" value="XM_035688011.1"/>
</dbReference>
<dbReference type="Pfam" id="PF02365">
    <property type="entry name" value="NAM"/>
    <property type="match status" value="1"/>
</dbReference>
<dbReference type="OrthoDB" id="1769497at2759"/>
<feature type="domain" description="NAC" evidence="5">
    <location>
        <begin position="120"/>
        <end position="272"/>
    </location>
</feature>
<dbReference type="SUPFAM" id="SSF101941">
    <property type="entry name" value="NAC domain"/>
    <property type="match status" value="1"/>
</dbReference>
<dbReference type="InterPro" id="IPR036093">
    <property type="entry name" value="NAC_dom_sf"/>
</dbReference>
<protein>
    <submittedName>
        <fullName evidence="7">NAC domain-containing protein 1-like isoform X1</fullName>
    </submittedName>
</protein>
<keyword evidence="4" id="KW-0539">Nucleus</keyword>
<accession>A0A6P9E8W6</accession>
<dbReference type="GO" id="GO:0006355">
    <property type="term" value="P:regulation of DNA-templated transcription"/>
    <property type="evidence" value="ECO:0007669"/>
    <property type="project" value="InterPro"/>
</dbReference>
<evidence type="ECO:0000256" key="4">
    <source>
        <dbReference type="ARBA" id="ARBA00023242"/>
    </source>
</evidence>
<keyword evidence="1" id="KW-0805">Transcription regulation</keyword>
<dbReference type="PANTHER" id="PTHR31719">
    <property type="entry name" value="NAC TRANSCRIPTION FACTOR 56"/>
    <property type="match status" value="1"/>
</dbReference>
<evidence type="ECO:0000256" key="3">
    <source>
        <dbReference type="ARBA" id="ARBA00023163"/>
    </source>
</evidence>
<evidence type="ECO:0000256" key="1">
    <source>
        <dbReference type="ARBA" id="ARBA00023015"/>
    </source>
</evidence>
<evidence type="ECO:0000259" key="5">
    <source>
        <dbReference type="PROSITE" id="PS51005"/>
    </source>
</evidence>
<evidence type="ECO:0000313" key="7">
    <source>
        <dbReference type="RefSeq" id="XP_035543904.1"/>
    </source>
</evidence>